<gene>
    <name evidence="1" type="ORF">FWILDA_LOCUS18234</name>
</gene>
<evidence type="ECO:0000313" key="2">
    <source>
        <dbReference type="Proteomes" id="UP001153678"/>
    </source>
</evidence>
<dbReference type="AlphaFoldDB" id="A0A9W4T9K5"/>
<dbReference type="Proteomes" id="UP001153678">
    <property type="component" value="Unassembled WGS sequence"/>
</dbReference>
<proteinExistence type="predicted"/>
<name>A0A9W4T9K5_9GLOM</name>
<dbReference type="EMBL" id="CAMKVN010017025">
    <property type="protein sequence ID" value="CAI2197757.1"/>
    <property type="molecule type" value="Genomic_DNA"/>
</dbReference>
<accession>A0A9W4T9K5</accession>
<reference evidence="1" key="1">
    <citation type="submission" date="2022-08" db="EMBL/GenBank/DDBJ databases">
        <authorList>
            <person name="Kallberg Y."/>
            <person name="Tangrot J."/>
            <person name="Rosling A."/>
        </authorList>
    </citation>
    <scope>NUCLEOTIDE SEQUENCE</scope>
    <source>
        <strain evidence="1">Wild A</strain>
    </source>
</reference>
<protein>
    <submittedName>
        <fullName evidence="1">16528_t:CDS:1</fullName>
    </submittedName>
</protein>
<feature type="non-terminal residue" evidence="1">
    <location>
        <position position="42"/>
    </location>
</feature>
<keyword evidence="2" id="KW-1185">Reference proteome</keyword>
<sequence length="42" mass="4679">VEKKAIPIFEATITVFAFNNSLSYNTFTTNALNTKAMNINPE</sequence>
<evidence type="ECO:0000313" key="1">
    <source>
        <dbReference type="EMBL" id="CAI2197757.1"/>
    </source>
</evidence>
<feature type="non-terminal residue" evidence="1">
    <location>
        <position position="1"/>
    </location>
</feature>
<comment type="caution">
    <text evidence="1">The sequence shown here is derived from an EMBL/GenBank/DDBJ whole genome shotgun (WGS) entry which is preliminary data.</text>
</comment>
<organism evidence="1 2">
    <name type="scientific">Funneliformis geosporum</name>
    <dbReference type="NCBI Taxonomy" id="1117311"/>
    <lineage>
        <taxon>Eukaryota</taxon>
        <taxon>Fungi</taxon>
        <taxon>Fungi incertae sedis</taxon>
        <taxon>Mucoromycota</taxon>
        <taxon>Glomeromycotina</taxon>
        <taxon>Glomeromycetes</taxon>
        <taxon>Glomerales</taxon>
        <taxon>Glomeraceae</taxon>
        <taxon>Funneliformis</taxon>
    </lineage>
</organism>